<sequence>MDKFPHLKFSEKLVGRARFNNNRGGTHPTTEDNKRNRQGHSEDLLDITTKLNTDWTSHISERDSLHLAPLNEEIKPIFLQINPDLFADVNFDLQSLGIEIISEEENGFIIGASMDDLRSLSEKINLFAENKRGGGKIADLWQIIDGNREDWKPQHILSPSLFKKWSTIDDSIVYEVEVSIAFDKPIRVTLNPESSRYDSQFAKYEDLVKERMNKMFERQDDFEDFIKFYNGKLISDIIELEDSFGCQISITGKGLKDLVVNYPYVFEVSEVEQVSGITGTDTGTFDFDLEILPPVSDAPEVGIIDSGIMEGHKFLVSAIKKEKSKSYVHGDSSVDDKVENGGHGTKVAGAVLYPNGISHLSGVYQLPCFVRNLRVLNSENELEHQFPAELMQKIVNENLDCKIFNLSICSKIPYRKKHMSLWAAMLDKLIHEKKVLFIAASGNITRKVINHYITNDIEYPHYLSMPYCRLANPAQSSFSIVVGSINHLSLDTEDWKSIGDENEVAPYSRIGSGIWGHIKPDVVEYGGGMQISKNGLNRISNKDTSIELLRSGGRAFNKESVGTSFATPKVTHIVAELLKLYKDEDINLIRALLVQGARLPNEFFYHPTKLSIQHFGYGVPSLRRVTENTEHRITFYNTNVIKAEEGQIYSLKIPQELREQGDEYKILIEVTLAYTAKNRRTRQKTKSYFSTWLEWKSSNLFDTYEEFKDRTLSELEGEKIETYERSNGGTIQWKIRERSSWGEVEEISRNKSSLQKDWVILNSYDLPEELHFAIVAHKGWDLYKEPIPYAITVSIEILGADIPIYESIRIENEVELPIET</sequence>
<feature type="domain" description="Peptidase S8/S53" evidence="6">
    <location>
        <begin position="300"/>
        <end position="602"/>
    </location>
</feature>
<evidence type="ECO:0000256" key="1">
    <source>
        <dbReference type="ARBA" id="ARBA00022670"/>
    </source>
</evidence>
<feature type="compositionally biased region" description="Polar residues" evidence="5">
    <location>
        <begin position="19"/>
        <end position="28"/>
    </location>
</feature>
<accession>A0ABU1LGL6</accession>
<name>A0ABU1LGL6_9FLAO</name>
<dbReference type="InterPro" id="IPR034074">
    <property type="entry name" value="Y4bN_pept_dom"/>
</dbReference>
<gene>
    <name evidence="7" type="ORF">J2781_002807</name>
</gene>
<dbReference type="SUPFAM" id="SSF52743">
    <property type="entry name" value="Subtilisin-like"/>
    <property type="match status" value="1"/>
</dbReference>
<keyword evidence="3 4" id="KW-0720">Serine protease</keyword>
<dbReference type="RefSeq" id="WP_115979803.1">
    <property type="nucleotide sequence ID" value="NZ_JAVDQS010000007.1"/>
</dbReference>
<dbReference type="EMBL" id="JAVDQS010000007">
    <property type="protein sequence ID" value="MDR6405873.1"/>
    <property type="molecule type" value="Genomic_DNA"/>
</dbReference>
<comment type="caution">
    <text evidence="7">The sequence shown here is derived from an EMBL/GenBank/DDBJ whole genome shotgun (WGS) entry which is preliminary data.</text>
</comment>
<evidence type="ECO:0000259" key="6">
    <source>
        <dbReference type="Pfam" id="PF00082"/>
    </source>
</evidence>
<dbReference type="PRINTS" id="PR00723">
    <property type="entry name" value="SUBTILISIN"/>
</dbReference>
<keyword evidence="8" id="KW-1185">Reference proteome</keyword>
<feature type="active site" description="Charge relay system" evidence="4">
    <location>
        <position position="305"/>
    </location>
</feature>
<feature type="active site" description="Charge relay system" evidence="4">
    <location>
        <position position="564"/>
    </location>
</feature>
<evidence type="ECO:0000256" key="3">
    <source>
        <dbReference type="ARBA" id="ARBA00022825"/>
    </source>
</evidence>
<dbReference type="InterPro" id="IPR015500">
    <property type="entry name" value="Peptidase_S8_subtilisin-rel"/>
</dbReference>
<dbReference type="Pfam" id="PF00082">
    <property type="entry name" value="Peptidase_S8"/>
    <property type="match status" value="1"/>
</dbReference>
<evidence type="ECO:0000313" key="7">
    <source>
        <dbReference type="EMBL" id="MDR6405873.1"/>
    </source>
</evidence>
<keyword evidence="2 4" id="KW-0378">Hydrolase</keyword>
<proteinExistence type="inferred from homology"/>
<feature type="region of interest" description="Disordered" evidence="5">
    <location>
        <begin position="18"/>
        <end position="40"/>
    </location>
</feature>
<organism evidence="7 8">
    <name type="scientific">Chryseobacterium geocarposphaerae</name>
    <dbReference type="NCBI Taxonomy" id="1416776"/>
    <lineage>
        <taxon>Bacteria</taxon>
        <taxon>Pseudomonadati</taxon>
        <taxon>Bacteroidota</taxon>
        <taxon>Flavobacteriia</taxon>
        <taxon>Flavobacteriales</taxon>
        <taxon>Weeksellaceae</taxon>
        <taxon>Chryseobacterium group</taxon>
        <taxon>Chryseobacterium</taxon>
    </lineage>
</organism>
<dbReference type="PROSITE" id="PS51892">
    <property type="entry name" value="SUBTILASE"/>
    <property type="match status" value="1"/>
</dbReference>
<dbReference type="Proteomes" id="UP001184853">
    <property type="component" value="Unassembled WGS sequence"/>
</dbReference>
<reference evidence="7 8" key="1">
    <citation type="submission" date="2023-07" db="EMBL/GenBank/DDBJ databases">
        <title>Sorghum-associated microbial communities from plants grown in Nebraska, USA.</title>
        <authorList>
            <person name="Schachtman D."/>
        </authorList>
    </citation>
    <scope>NUCLEOTIDE SEQUENCE [LARGE SCALE GENOMIC DNA]</scope>
    <source>
        <strain evidence="7 8">DS1709</strain>
    </source>
</reference>
<feature type="compositionally biased region" description="Basic and acidic residues" evidence="5">
    <location>
        <begin position="29"/>
        <end position="40"/>
    </location>
</feature>
<dbReference type="InterPro" id="IPR036852">
    <property type="entry name" value="Peptidase_S8/S53_dom_sf"/>
</dbReference>
<dbReference type="InterPro" id="IPR000209">
    <property type="entry name" value="Peptidase_S8/S53_dom"/>
</dbReference>
<evidence type="ECO:0000256" key="2">
    <source>
        <dbReference type="ARBA" id="ARBA00022801"/>
    </source>
</evidence>
<feature type="active site" description="Charge relay system" evidence="4">
    <location>
        <position position="343"/>
    </location>
</feature>
<evidence type="ECO:0000313" key="8">
    <source>
        <dbReference type="Proteomes" id="UP001184853"/>
    </source>
</evidence>
<protein>
    <recommendedName>
        <fullName evidence="6">Peptidase S8/S53 domain-containing protein</fullName>
    </recommendedName>
</protein>
<keyword evidence="1 4" id="KW-0645">Protease</keyword>
<dbReference type="Gene3D" id="3.40.50.200">
    <property type="entry name" value="Peptidase S8/S53 domain"/>
    <property type="match status" value="1"/>
</dbReference>
<dbReference type="CDD" id="cd04847">
    <property type="entry name" value="Peptidases_S8_Subtilisin_like_2"/>
    <property type="match status" value="1"/>
</dbReference>
<evidence type="ECO:0000256" key="5">
    <source>
        <dbReference type="SAM" id="MobiDB-lite"/>
    </source>
</evidence>
<evidence type="ECO:0000256" key="4">
    <source>
        <dbReference type="PROSITE-ProRule" id="PRU01240"/>
    </source>
</evidence>
<comment type="similarity">
    <text evidence="4">Belongs to the peptidase S8 family.</text>
</comment>